<comment type="caution">
    <text evidence="1">The sequence shown here is derived from an EMBL/GenBank/DDBJ whole genome shotgun (WGS) entry which is preliminary data.</text>
</comment>
<keyword evidence="1" id="KW-0378">Hydrolase</keyword>
<dbReference type="InterPro" id="IPR008969">
    <property type="entry name" value="CarboxyPept-like_regulatory"/>
</dbReference>
<keyword evidence="1" id="KW-0121">Carboxypeptidase</keyword>
<protein>
    <submittedName>
        <fullName evidence="1">Carboxypeptidase-like regulatory domain-containing protein</fullName>
    </submittedName>
</protein>
<dbReference type="AlphaFoldDB" id="A0A4U6D595"/>
<proteinExistence type="predicted"/>
<keyword evidence="2" id="KW-1185">Reference proteome</keyword>
<accession>A0A4U6D595</accession>
<name>A0A4U6D595_9BACT</name>
<sequence>MHLLIRLIYTHLFILFSIHCTAQTLNGIVLDSETKHVVPFASVRISNTRQGTNADLNGKFSMIVNSYPITINVSCVGYKTRSILFQDNKSPIEVELKIVSGELNEITVRKGINPALPIIKKASKNRKRNNPDRFLAYSYQSYNKVFASLDSNASLYRQMKERKKIFENREIFVSESVVQHKYKRPNQRQEKIIAFKTSGVQNPLLASLLTDFQSFGFYMDWFVSSITDKSYLSPLAPNGNTKYDFELLDTLVNGTDSTYIISFRPKPSVNIPLLTGFVHINTNKYAIENIVATSNDNDRDINIQIQQQYQILDSIGWFPERSNTIISFRDSTNRLSGLKYVHKSLFSQLNIDPSFKVSDFNPVNREIASSAATLSDSILSVSRIDSLSVMESNTYDFYESKHNKLKGVESMYTIIETALLGYVPLSKINLPLKDFINYNKFEGLRLGLGFQTNDGISKMIRIGGYIGYGIKDQAWKYGGDLQFNFGKDLNRNLQLNYEQNVEEPGTIPYMDQNRNRYSYREFWGSRMDSVRRISLIFSSFIRSNLLYNFCLTNEVRNPIYDYQLTSNDIRVSPANLKNTEISGLIRYRTGEKKMNLGKGVFITGKPTTDGYIRIARGIKSFNAMFDYIKINVGFESRFQTKLLGETSYQLAAGYIAGKAPYSYLYNGESAGGVRKWGYINNSFNTMNLYEFVSDKYFSAFIRQNLGQRFFRSPFKISSPEISFSQGVYFGFLSHQNQFSQPEYKVAKKGYLESGMITDKLLRLRYLKIVYIDFGIGLFLRYGSYSKDELSENLSFRLLTSASF</sequence>
<dbReference type="Pfam" id="PF13715">
    <property type="entry name" value="CarbopepD_reg_2"/>
    <property type="match status" value="1"/>
</dbReference>
<evidence type="ECO:0000313" key="2">
    <source>
        <dbReference type="Proteomes" id="UP000304900"/>
    </source>
</evidence>
<dbReference type="OrthoDB" id="983143at2"/>
<gene>
    <name evidence="1" type="ORF">FDK13_17210</name>
</gene>
<dbReference type="EMBL" id="SZVO01000007">
    <property type="protein sequence ID" value="TKT91371.1"/>
    <property type="molecule type" value="Genomic_DNA"/>
</dbReference>
<dbReference type="Pfam" id="PF18939">
    <property type="entry name" value="DUF5686"/>
    <property type="match status" value="1"/>
</dbReference>
<dbReference type="Gene3D" id="2.60.40.1120">
    <property type="entry name" value="Carboxypeptidase-like, regulatory domain"/>
    <property type="match status" value="1"/>
</dbReference>
<evidence type="ECO:0000313" key="1">
    <source>
        <dbReference type="EMBL" id="TKT91371.1"/>
    </source>
</evidence>
<dbReference type="GO" id="GO:0004180">
    <property type="term" value="F:carboxypeptidase activity"/>
    <property type="evidence" value="ECO:0007669"/>
    <property type="project" value="UniProtKB-KW"/>
</dbReference>
<organism evidence="1 2">
    <name type="scientific">Dyadobacter frigoris</name>
    <dbReference type="NCBI Taxonomy" id="2576211"/>
    <lineage>
        <taxon>Bacteria</taxon>
        <taxon>Pseudomonadati</taxon>
        <taxon>Bacteroidota</taxon>
        <taxon>Cytophagia</taxon>
        <taxon>Cytophagales</taxon>
        <taxon>Spirosomataceae</taxon>
        <taxon>Dyadobacter</taxon>
    </lineage>
</organism>
<dbReference type="SUPFAM" id="SSF49464">
    <property type="entry name" value="Carboxypeptidase regulatory domain-like"/>
    <property type="match status" value="1"/>
</dbReference>
<reference evidence="1 2" key="1">
    <citation type="submission" date="2019-05" db="EMBL/GenBank/DDBJ databases">
        <title>Dyadobacter AR-3-8 sp. nov., isolated from arctic soil.</title>
        <authorList>
            <person name="Chaudhary D.K."/>
        </authorList>
    </citation>
    <scope>NUCLEOTIDE SEQUENCE [LARGE SCALE GENOMIC DNA]</scope>
    <source>
        <strain evidence="1 2">AR-3-8</strain>
    </source>
</reference>
<dbReference type="InterPro" id="IPR043741">
    <property type="entry name" value="DUF5686"/>
</dbReference>
<dbReference type="Proteomes" id="UP000304900">
    <property type="component" value="Unassembled WGS sequence"/>
</dbReference>
<keyword evidence="1" id="KW-0645">Protease</keyword>